<dbReference type="InterPro" id="IPR018608">
    <property type="entry name" value="Gti1/Pac2"/>
</dbReference>
<feature type="region of interest" description="Disordered" evidence="1">
    <location>
        <begin position="673"/>
        <end position="757"/>
    </location>
</feature>
<dbReference type="EMBL" id="JANBPY010000574">
    <property type="protein sequence ID" value="KAJ1965704.1"/>
    <property type="molecule type" value="Genomic_DNA"/>
</dbReference>
<keyword evidence="3" id="KW-1185">Reference proteome</keyword>
<name>A0A9W8AVQ7_9FUNG</name>
<evidence type="ECO:0000256" key="1">
    <source>
        <dbReference type="SAM" id="MobiDB-lite"/>
    </source>
</evidence>
<proteinExistence type="predicted"/>
<dbReference type="Pfam" id="PF09729">
    <property type="entry name" value="Gti1_Pac2"/>
    <property type="match status" value="1"/>
</dbReference>
<protein>
    <submittedName>
        <fullName evidence="2">Global transcription regulator sge1</fullName>
    </submittedName>
</protein>
<reference evidence="2" key="1">
    <citation type="submission" date="2022-07" db="EMBL/GenBank/DDBJ databases">
        <title>Phylogenomic reconstructions and comparative analyses of Kickxellomycotina fungi.</title>
        <authorList>
            <person name="Reynolds N.K."/>
            <person name="Stajich J.E."/>
            <person name="Barry K."/>
            <person name="Grigoriev I.V."/>
            <person name="Crous P."/>
            <person name="Smith M.E."/>
        </authorList>
    </citation>
    <scope>NUCLEOTIDE SEQUENCE</scope>
    <source>
        <strain evidence="2">RSA 1196</strain>
    </source>
</reference>
<feature type="region of interest" description="Disordered" evidence="1">
    <location>
        <begin position="828"/>
        <end position="950"/>
    </location>
</feature>
<dbReference type="Proteomes" id="UP001150925">
    <property type="component" value="Unassembled WGS sequence"/>
</dbReference>
<gene>
    <name evidence="2" type="primary">sge1</name>
    <name evidence="2" type="ORF">IWQ62_002602</name>
</gene>
<dbReference type="PANTHER" id="PTHR28027:SF2">
    <property type="entry name" value="TRANSCRIPTIONAL REGULATOR MIT1"/>
    <property type="match status" value="1"/>
</dbReference>
<feature type="compositionally biased region" description="Basic and acidic residues" evidence="1">
    <location>
        <begin position="844"/>
        <end position="862"/>
    </location>
</feature>
<feature type="compositionally biased region" description="Low complexity" evidence="1">
    <location>
        <begin position="746"/>
        <end position="757"/>
    </location>
</feature>
<comment type="caution">
    <text evidence="2">The sequence shown here is derived from an EMBL/GenBank/DDBJ whole genome shotgun (WGS) entry which is preliminary data.</text>
</comment>
<organism evidence="2 3">
    <name type="scientific">Dispira parvispora</name>
    <dbReference type="NCBI Taxonomy" id="1520584"/>
    <lineage>
        <taxon>Eukaryota</taxon>
        <taxon>Fungi</taxon>
        <taxon>Fungi incertae sedis</taxon>
        <taxon>Zoopagomycota</taxon>
        <taxon>Kickxellomycotina</taxon>
        <taxon>Dimargaritomycetes</taxon>
        <taxon>Dimargaritales</taxon>
        <taxon>Dimargaritaceae</taxon>
        <taxon>Dispira</taxon>
    </lineage>
</organism>
<feature type="compositionally biased region" description="Low complexity" evidence="1">
    <location>
        <begin position="798"/>
        <end position="809"/>
    </location>
</feature>
<feature type="compositionally biased region" description="Polar residues" evidence="1">
    <location>
        <begin position="720"/>
        <end position="734"/>
    </location>
</feature>
<dbReference type="GO" id="GO:0003677">
    <property type="term" value="F:DNA binding"/>
    <property type="evidence" value="ECO:0007669"/>
    <property type="project" value="TreeGrafter"/>
</dbReference>
<feature type="region of interest" description="Disordered" evidence="1">
    <location>
        <begin position="127"/>
        <end position="149"/>
    </location>
</feature>
<dbReference type="OrthoDB" id="5572844at2759"/>
<evidence type="ECO:0000313" key="3">
    <source>
        <dbReference type="Proteomes" id="UP001150925"/>
    </source>
</evidence>
<accession>A0A9W8AVQ7</accession>
<dbReference type="PANTHER" id="PTHR28027">
    <property type="entry name" value="TRANSCRIPTIONAL REGULATOR MIT1"/>
    <property type="match status" value="1"/>
</dbReference>
<sequence length="950" mass="103882">MSLEHLNPERGPGETFYGFVENSKDAILLILACIVEKLPRAKRRYTECEKRNIRSGTVIVFHEDESGIRRWTDGKSWSPSRIMGNFLIYRELVDKIPPSKMQEYETPHSSNYALSIQPNDEIQGECGMEGEGVVGPEQRSGEGNGNGNPVLESARFLELTSTNMMGPTLHEPFGRLIQTVTPHHSILSTGSTSAQRKPLPYYKDTFVYHGNKGIFFVKKGGLVKKTFSMRCRDKSIMHLVSYYTEAHLAEKGPLVKTPKDLFNLQDVNFDPEILGNQQFRRTVRLILDGSRVMDLVETVDEAQKSAGGSLFYTTTSPTLPYPVNSLNPLLNLPTEVSSAWDDLPYQDSTSGGHQFTPNGSNGLFGQYVYTDVNYPTAASQGHPLPSWSDSYPKLTGQDVGTQHQHCQDTISLLDPLPPPSPGGNLAPMALANILRPAYPSTTSADYPGSSGASDGGNSELTAHLSHFPIMRSGEAIGVPTPHQVSFGTRTNVSGQTHMPSSSSTVAVAEEEFEYTSDMAHLFHYPLSHYYSHDGDSTPNQSTQPWAPTEGVVPEGRFYPPFFPFTPTGREGGEEGQPSYLLSQPPSAEVHYYHHHVLPQHELSPPVSTPVSLGPMVETSGETFEGTPSNGNRGDVLGEDNPESYGLLHPNEPVVTAIPVSNTLAATQRLSPAHAEPLPSDQGNHVEHVFSGKQPSLPEMEGADGGPTLEPGQEPRPEMVNHQSNPPTCTSTEDTSIYPWYGPDIASNSSSSTTTTFSQDEPLVVQPQFFSNQDGHVNHRILPSHRPITPTTPGEPKNSVSPGFSPGSPSMETPWLSNTTQVPSYHWHATDTSEPVRHHRPYCHATDHGSDGPREQPSFHDTYRYIPPSSPPALDPPVANQESQKPYSLTPCKRAQSTEYNDDDSSKEGEPAPKVFATSPLQPPSVNLLTSSLGHGNRQSLTSVIPRNPTP</sequence>
<feature type="compositionally biased region" description="Polar residues" evidence="1">
    <location>
        <begin position="923"/>
        <end position="944"/>
    </location>
</feature>
<dbReference type="AlphaFoldDB" id="A0A9W8AVQ7"/>
<evidence type="ECO:0000313" key="2">
    <source>
        <dbReference type="EMBL" id="KAJ1965704.1"/>
    </source>
</evidence>
<feature type="region of interest" description="Disordered" evidence="1">
    <location>
        <begin position="774"/>
        <end position="816"/>
    </location>
</feature>